<accession>A0ABT5RRC0</accession>
<keyword evidence="1" id="KW-0472">Membrane</keyword>
<feature type="transmembrane region" description="Helical" evidence="1">
    <location>
        <begin position="12"/>
        <end position="33"/>
    </location>
</feature>
<evidence type="ECO:0000313" key="2">
    <source>
        <dbReference type="EMBL" id="MDD2176253.1"/>
    </source>
</evidence>
<sequence length="284" mass="31854">MDFATITQFGGALAALIPLVLLVGFVVVIWRTVSLHTLLRRLWLLVHGSDEISDPKIRAYVDEQTNLMSFRMFSGVQAASLEEAHQLIAWAQLHRVDLRQIAACGRYFDTGLRQVRKQDFPSRPYLFAQIAVFVVSLVGSIVCAWLLLIPQVPFTFKASERTFLATESNAQTLWPPFFFNRNPLKKGDCDQPLAANAARTSFTEAEVKTLCDLLPVDEWPEHLASKLKEQRWSLLICTLFFLALLARAVVVLNKVVSAKDLLARGLPSTLPGEQIELDLYGAKD</sequence>
<proteinExistence type="predicted"/>
<keyword evidence="3" id="KW-1185">Reference proteome</keyword>
<dbReference type="EMBL" id="JAPCKI010000001">
    <property type="protein sequence ID" value="MDD2176253.1"/>
    <property type="molecule type" value="Genomic_DNA"/>
</dbReference>
<evidence type="ECO:0000256" key="1">
    <source>
        <dbReference type="SAM" id="Phobius"/>
    </source>
</evidence>
<feature type="transmembrane region" description="Helical" evidence="1">
    <location>
        <begin position="232"/>
        <end position="252"/>
    </location>
</feature>
<protein>
    <submittedName>
        <fullName evidence="2">DUF6216 family protein</fullName>
    </submittedName>
</protein>
<gene>
    <name evidence="2" type="ORF">OIN59_02345</name>
</gene>
<feature type="transmembrane region" description="Helical" evidence="1">
    <location>
        <begin position="126"/>
        <end position="148"/>
    </location>
</feature>
<name>A0ABT5RRC0_9BURK</name>
<dbReference type="InterPro" id="IPR046188">
    <property type="entry name" value="DUF6216"/>
</dbReference>
<dbReference type="Proteomes" id="UP001148932">
    <property type="component" value="Unassembled WGS sequence"/>
</dbReference>
<reference evidence="2" key="1">
    <citation type="submission" date="2022-10" db="EMBL/GenBank/DDBJ databases">
        <title>Description of microaerobic benzene degrading bacteria.</title>
        <authorList>
            <person name="Bedics A."/>
            <person name="Tancsics A."/>
            <person name="Banerjee S."/>
        </authorList>
    </citation>
    <scope>NUCLEOTIDE SEQUENCE</scope>
    <source>
        <strain evidence="2">D2M1</strain>
    </source>
</reference>
<organism evidence="2 3">
    <name type="scientific">Acidovorax benzenivorans</name>
    <dbReference type="NCBI Taxonomy" id="2987520"/>
    <lineage>
        <taxon>Bacteria</taxon>
        <taxon>Pseudomonadati</taxon>
        <taxon>Pseudomonadota</taxon>
        <taxon>Betaproteobacteria</taxon>
        <taxon>Burkholderiales</taxon>
        <taxon>Comamonadaceae</taxon>
        <taxon>Acidovorax</taxon>
    </lineage>
</organism>
<dbReference type="Pfam" id="PF19723">
    <property type="entry name" value="DUF6216"/>
    <property type="match status" value="1"/>
</dbReference>
<dbReference type="RefSeq" id="WP_274106753.1">
    <property type="nucleotide sequence ID" value="NZ_JAPCKI010000001.1"/>
</dbReference>
<evidence type="ECO:0000313" key="3">
    <source>
        <dbReference type="Proteomes" id="UP001148932"/>
    </source>
</evidence>
<keyword evidence="1" id="KW-0812">Transmembrane</keyword>
<keyword evidence="1" id="KW-1133">Transmembrane helix</keyword>
<comment type="caution">
    <text evidence="2">The sequence shown here is derived from an EMBL/GenBank/DDBJ whole genome shotgun (WGS) entry which is preliminary data.</text>
</comment>